<dbReference type="EMBL" id="OZ020111">
    <property type="protein sequence ID" value="CAK9263673.1"/>
    <property type="molecule type" value="Genomic_DNA"/>
</dbReference>
<dbReference type="Pfam" id="PF23754">
    <property type="entry name" value="Beta-prop_IP5PC_F"/>
    <property type="match status" value="1"/>
</dbReference>
<proteinExistence type="predicted"/>
<protein>
    <recommendedName>
        <fullName evidence="1">IP5PC-F beta-propeller domain-containing protein</fullName>
    </recommendedName>
</protein>
<dbReference type="InterPro" id="IPR056454">
    <property type="entry name" value="Beta-prop_IP5PC_F"/>
</dbReference>
<organism evidence="2 3">
    <name type="scientific">Sphagnum jensenii</name>
    <dbReference type="NCBI Taxonomy" id="128206"/>
    <lineage>
        <taxon>Eukaryota</taxon>
        <taxon>Viridiplantae</taxon>
        <taxon>Streptophyta</taxon>
        <taxon>Embryophyta</taxon>
        <taxon>Bryophyta</taxon>
        <taxon>Sphagnophytina</taxon>
        <taxon>Sphagnopsida</taxon>
        <taxon>Sphagnales</taxon>
        <taxon>Sphagnaceae</taxon>
        <taxon>Sphagnum</taxon>
    </lineage>
</organism>
<evidence type="ECO:0000259" key="1">
    <source>
        <dbReference type="Pfam" id="PF23754"/>
    </source>
</evidence>
<dbReference type="Proteomes" id="UP001497444">
    <property type="component" value="Chromosome 16"/>
</dbReference>
<name>A0ABP0WA15_9BRYO</name>
<evidence type="ECO:0000313" key="2">
    <source>
        <dbReference type="EMBL" id="CAK9263673.1"/>
    </source>
</evidence>
<accession>A0ABP0WA15</accession>
<sequence>MERGGSYVFNIASFETLVYLLFGGPSFGEGLQEIPPTMGIQAATIENQAGFDGMDLLTSSFEGLGRSFSAPLNTLGSYQNTDVFSRQHSVDDGAFEPFNVGQPHSGASWIEHPFSTPPKSSKPVAKLVGSFFEEFSVAEAFIIVSLSSAEGATLMQAGQAIQERAATINALENTTNSCRTGERASRCEAMLDKTVVGTTHFVDNLTEDEDTAAYHVLPVHREPISYLAMDAAYFIEWNDHKDGKVRGWPMQVVTEKPMTTTVPILMWEAHQSLLTAIGVYSYGRMEEAF</sequence>
<gene>
    <name evidence="2" type="ORF">CSSPJE1EN1_LOCUS9151</name>
</gene>
<keyword evidence="3" id="KW-1185">Reference proteome</keyword>
<evidence type="ECO:0000313" key="3">
    <source>
        <dbReference type="Proteomes" id="UP001497444"/>
    </source>
</evidence>
<reference evidence="2" key="1">
    <citation type="submission" date="2024-02" db="EMBL/GenBank/DDBJ databases">
        <authorList>
            <consortium name="ELIXIR-Norway"/>
            <consortium name="Elixir Norway"/>
        </authorList>
    </citation>
    <scope>NUCLEOTIDE SEQUENCE</scope>
</reference>
<feature type="domain" description="IP5PC-F beta-propeller" evidence="1">
    <location>
        <begin position="206"/>
        <end position="285"/>
    </location>
</feature>